<keyword evidence="7" id="KW-0809">Transit peptide</keyword>
<dbReference type="Pfam" id="PF22099">
    <property type="entry name" value="MRS2-like"/>
    <property type="match status" value="1"/>
</dbReference>
<evidence type="ECO:0000256" key="11">
    <source>
        <dbReference type="ARBA" id="ARBA00023136"/>
    </source>
</evidence>
<evidence type="ECO:0000256" key="3">
    <source>
        <dbReference type="ARBA" id="ARBA00022448"/>
    </source>
</evidence>
<keyword evidence="6 14" id="KW-0460">Magnesium</keyword>
<evidence type="ECO:0000313" key="15">
    <source>
        <dbReference type="EMBL" id="CCE65511.1"/>
    </source>
</evidence>
<keyword evidence="16" id="KW-1185">Reference proteome</keyword>
<evidence type="ECO:0000256" key="5">
    <source>
        <dbReference type="ARBA" id="ARBA00022792"/>
    </source>
</evidence>
<organism evidence="15 16">
    <name type="scientific">Tetrapisispora phaffii (strain ATCC 24235 / CBS 4417 / NBRC 1672 / NRRL Y-8282 / UCD 70-5)</name>
    <name type="common">Yeast</name>
    <name type="synonym">Fabospora phaffii</name>
    <dbReference type="NCBI Taxonomy" id="1071381"/>
    <lineage>
        <taxon>Eukaryota</taxon>
        <taxon>Fungi</taxon>
        <taxon>Dikarya</taxon>
        <taxon>Ascomycota</taxon>
        <taxon>Saccharomycotina</taxon>
        <taxon>Saccharomycetes</taxon>
        <taxon>Saccharomycetales</taxon>
        <taxon>Saccharomycetaceae</taxon>
        <taxon>Tetrapisispora</taxon>
    </lineage>
</organism>
<dbReference type="InterPro" id="IPR039204">
    <property type="entry name" value="MRS2-like"/>
</dbReference>
<dbReference type="Gene3D" id="1.20.58.340">
    <property type="entry name" value="Magnesium transport protein CorA, transmembrane region"/>
    <property type="match status" value="1"/>
</dbReference>
<dbReference type="EMBL" id="HE612867">
    <property type="protein sequence ID" value="CCE65511.1"/>
    <property type="molecule type" value="Genomic_DNA"/>
</dbReference>
<dbReference type="Proteomes" id="UP000005666">
    <property type="component" value="Chromosome 12"/>
</dbReference>
<evidence type="ECO:0000256" key="10">
    <source>
        <dbReference type="ARBA" id="ARBA00023128"/>
    </source>
</evidence>
<evidence type="ECO:0000256" key="7">
    <source>
        <dbReference type="ARBA" id="ARBA00022946"/>
    </source>
</evidence>
<evidence type="ECO:0000256" key="6">
    <source>
        <dbReference type="ARBA" id="ARBA00022842"/>
    </source>
</evidence>
<evidence type="ECO:0000256" key="9">
    <source>
        <dbReference type="ARBA" id="ARBA00023065"/>
    </source>
</evidence>
<evidence type="ECO:0000256" key="12">
    <source>
        <dbReference type="ARBA" id="ARBA00037564"/>
    </source>
</evidence>
<keyword evidence="4 14" id="KW-0812">Transmembrane</keyword>
<name>G8C033_TETPH</name>
<dbReference type="PANTHER" id="PTHR13890">
    <property type="entry name" value="RNA SPLICING PROTEIN MRS2, MITOCHONDRIAL"/>
    <property type="match status" value="1"/>
</dbReference>
<dbReference type="PANTHER" id="PTHR13890:SF0">
    <property type="entry name" value="MAGNESIUM TRANSPORTER MRS2 HOMOLOG, MITOCHONDRIAL"/>
    <property type="match status" value="1"/>
</dbReference>
<dbReference type="FunFam" id="2.40.128.330:FF:000002">
    <property type="entry name" value="Inner membrane magnesium transporter mrs2"/>
    <property type="match status" value="1"/>
</dbReference>
<evidence type="ECO:0000256" key="8">
    <source>
        <dbReference type="ARBA" id="ARBA00022989"/>
    </source>
</evidence>
<dbReference type="GO" id="GO:0005743">
    <property type="term" value="C:mitochondrial inner membrane"/>
    <property type="evidence" value="ECO:0007669"/>
    <property type="project" value="UniProtKB-SubCell"/>
</dbReference>
<keyword evidence="9 14" id="KW-0406">Ion transport</keyword>
<evidence type="ECO:0000256" key="4">
    <source>
        <dbReference type="ARBA" id="ARBA00022692"/>
    </source>
</evidence>
<evidence type="ECO:0000313" key="16">
    <source>
        <dbReference type="Proteomes" id="UP000005666"/>
    </source>
</evidence>
<dbReference type="GeneID" id="11531694"/>
<dbReference type="GO" id="GO:0015095">
    <property type="term" value="F:magnesium ion transmembrane transporter activity"/>
    <property type="evidence" value="ECO:0007669"/>
    <property type="project" value="EnsemblFungi"/>
</dbReference>
<keyword evidence="3 14" id="KW-0813">Transport</keyword>
<dbReference type="RefSeq" id="XP_003687945.1">
    <property type="nucleotide sequence ID" value="XM_003687897.1"/>
</dbReference>
<evidence type="ECO:0000256" key="14">
    <source>
        <dbReference type="RuleBase" id="RU366042"/>
    </source>
</evidence>
<protein>
    <recommendedName>
        <fullName evidence="14">Magnesium transporter</fullName>
    </recommendedName>
</protein>
<evidence type="ECO:0000256" key="1">
    <source>
        <dbReference type="ARBA" id="ARBA00004448"/>
    </source>
</evidence>
<keyword evidence="10" id="KW-0496">Mitochondrion</keyword>
<comment type="subcellular location">
    <subcellularLocation>
        <location evidence="1 14">Mitochondrion inner membrane</location>
        <topology evidence="1 14">Multi-pass membrane protein</topology>
    </subcellularLocation>
</comment>
<dbReference type="KEGG" id="tpf:TPHA_0L01580"/>
<keyword evidence="11 14" id="KW-0472">Membrane</keyword>
<evidence type="ECO:0000256" key="2">
    <source>
        <dbReference type="ARBA" id="ARBA00009765"/>
    </source>
</evidence>
<evidence type="ECO:0000256" key="13">
    <source>
        <dbReference type="ARBA" id="ARBA00038721"/>
    </source>
</evidence>
<gene>
    <name evidence="15" type="primary">TPHA0L01580</name>
    <name evidence="15" type="ordered locus">TPHA_0L01580</name>
</gene>
<dbReference type="AlphaFoldDB" id="G8C033"/>
<proteinExistence type="inferred from homology"/>
<dbReference type="OMA" id="TRNNCII"/>
<keyword evidence="8 14" id="KW-1133">Transmembrane helix</keyword>
<feature type="transmembrane region" description="Helical" evidence="14">
    <location>
        <begin position="327"/>
        <end position="352"/>
    </location>
</feature>
<comment type="subunit">
    <text evidence="13">Forms homooligomers. Interacts with MRS2.</text>
</comment>
<dbReference type="OrthoDB" id="10251508at2759"/>
<dbReference type="CDD" id="cd12823">
    <property type="entry name" value="Mrs2_Mfm1p-like"/>
    <property type="match status" value="1"/>
</dbReference>
<dbReference type="eggNOG" id="KOG2662">
    <property type="taxonomic scope" value="Eukaryota"/>
</dbReference>
<comment type="similarity">
    <text evidence="2 14">Belongs to the CorA metal ion transporter (MIT) (TC 1.A.35) family.</text>
</comment>
<keyword evidence="5 14" id="KW-0999">Mitochondrion inner membrane</keyword>
<dbReference type="GO" id="GO:0045016">
    <property type="term" value="P:mitochondrial magnesium ion transmembrane transport"/>
    <property type="evidence" value="ECO:0007669"/>
    <property type="project" value="EnsemblFungi"/>
</dbReference>
<dbReference type="HOGENOM" id="CLU_025144_1_0_1"/>
<dbReference type="Gene3D" id="2.40.128.330">
    <property type="match status" value="1"/>
</dbReference>
<comment type="function">
    <text evidence="12">Mitochondrial inner membrane magnesium transporter required for mitochondrial magnesium homeostasis. Modulates the conductance of the MRS2 channel. Involved in the splicing of mRNA group II introns in mitochondria by affecting mitochondrial magnesium concentrations, which are critical for group II intron splicing.</text>
</comment>
<feature type="transmembrane region" description="Helical" evidence="14">
    <location>
        <begin position="364"/>
        <end position="381"/>
    </location>
</feature>
<accession>G8C033</accession>
<sequence>MIMVVTPSSTNSLLMVASRLVPKNSMSISHTICQLIRRSSYSTDPSALLLQKNLIQKNNSLYNYGVATVRCTIFDDKGNIDVTAEELKREDIVSKYGVLPRDLRKIEKSKKYDLVSSLSVRKNSIILNLLNIRSVIQANKVILFDSVSAGISLDSKAHKDFVNDLRIRLSRDFQTDSLVADNLPYEFRALEAMFISTISNLASEMKVLITVSEGILQDLEYNITKDKLKFLLQQNKKLTVFHRKVLLVRTMIDELLEQDEELCAMYLTDKKDGLLRHEDNHTEIEMLLETYYTHIDEIVQKAGSLISDIKTTEEIINIILDSNRNRLMLLGIQFSIGLLSLGGIIFFGSLYGMNVENFIEETKYGFSLITLISIISTYVLFKHQMKRLNNLQKMSLTETKRKRKLK</sequence>
<reference evidence="15 16" key="1">
    <citation type="journal article" date="2011" name="Proc. Natl. Acad. Sci. U.S.A.">
        <title>Evolutionary erosion of yeast sex chromosomes by mating-type switching accidents.</title>
        <authorList>
            <person name="Gordon J.L."/>
            <person name="Armisen D."/>
            <person name="Proux-Wera E."/>
            <person name="Oheigeartaigh S.S."/>
            <person name="Byrne K.P."/>
            <person name="Wolfe K.H."/>
        </authorList>
    </citation>
    <scope>NUCLEOTIDE SEQUENCE [LARGE SCALE GENOMIC DNA]</scope>
    <source>
        <strain evidence="16">ATCC 24235 / CBS 4417 / NBRC 1672 / NRRL Y-8282 / UCD 70-5</strain>
    </source>
</reference>